<dbReference type="EMBL" id="KX259434">
    <property type="protein sequence ID" value="AOV86292.1"/>
    <property type="molecule type" value="Genomic_DNA"/>
</dbReference>
<proteinExistence type="inferred from homology"/>
<comment type="subunit">
    <text evidence="2">Homomultimer. Assembles in the nucleus, presumably in an immature form, then migrates to the cytoplasm once assembled as mature virion. Interacts with Rep; this interaction relocates Rep into the nucleus.</text>
</comment>
<evidence type="ECO:0000313" key="3">
    <source>
        <dbReference type="EMBL" id="AOV86292.1"/>
    </source>
</evidence>
<dbReference type="InterPro" id="IPR003383">
    <property type="entry name" value="Circovirus_capsid"/>
</dbReference>
<dbReference type="Pfam" id="PF02443">
    <property type="entry name" value="Circo_capsid"/>
    <property type="match status" value="1"/>
</dbReference>
<dbReference type="Gene3D" id="2.60.120.950">
    <property type="entry name" value="Circovirus capsid protein"/>
    <property type="match status" value="1"/>
</dbReference>
<reference evidence="3" key="1">
    <citation type="submission" date="2016-05" db="EMBL/GenBank/DDBJ databases">
        <title>Viral Hybridization Blurs Taxonomic Lines in a Wastewater Treatment Plant.</title>
        <authorList>
            <person name="Pearson V.M.M."/>
            <person name="Caudle S.B."/>
            <person name="Rokyta D.R."/>
        </authorList>
    </citation>
    <scope>NUCLEOTIDE SEQUENCE</scope>
    <source>
        <strain evidence="3">Wastewater_Circular_Virus_FL41</strain>
    </source>
</reference>
<dbReference type="InterPro" id="IPR038652">
    <property type="entry name" value="Circovirus_capsid_sf"/>
</dbReference>
<sequence length="257" mass="30661">MPAYRRRRGYRRRRSYRRRRLTRKRSYRRGRRYYRRRRQDGQYINVCRQTDFANWVMPAGQTVDFKVFVFQLSDMPGYSQFTTMYDQYRINKIRVTCIPMCDNVTAGDSANGVQKGRICFKPDFDDPETPVNILEVLNSTKSKCRSYPQTFHYTLVPTSLTVTYETDLTSGYAPKRRQWIDCNDPVKYYGLKGFMEQFIVNQDVTKSMKYKVFARYWVTFKNMRFTTINEGKIYGEPGQPNAIIDASYPEARTHFFV</sequence>
<evidence type="ECO:0000256" key="2">
    <source>
        <dbReference type="ARBA" id="ARBA00046863"/>
    </source>
</evidence>
<name>A0A1D8MK29_9VIRU</name>
<dbReference type="GO" id="GO:0019069">
    <property type="term" value="P:viral capsid assembly"/>
    <property type="evidence" value="ECO:0007669"/>
    <property type="project" value="InterPro"/>
</dbReference>
<accession>A0A1D8MK29</accession>
<protein>
    <submittedName>
        <fullName evidence="3">Putative capsid</fullName>
    </submittedName>
</protein>
<comment type="similarity">
    <text evidence="1">Belongs to the circoviridae capsid protein family.</text>
</comment>
<dbReference type="SUPFAM" id="SSF88633">
    <property type="entry name" value="Positive stranded ssRNA viruses"/>
    <property type="match status" value="1"/>
</dbReference>
<evidence type="ECO:0000256" key="1">
    <source>
        <dbReference type="ARBA" id="ARBA00010301"/>
    </source>
</evidence>
<organism evidence="3">
    <name type="scientific">uncultured virus</name>
    <dbReference type="NCBI Taxonomy" id="340016"/>
    <lineage>
        <taxon>Viruses</taxon>
        <taxon>environmental samples</taxon>
    </lineage>
</organism>